<feature type="compositionally biased region" description="Basic and acidic residues" evidence="1">
    <location>
        <begin position="207"/>
        <end position="216"/>
    </location>
</feature>
<dbReference type="PANTHER" id="PTHR31949:SF6">
    <property type="entry name" value="DUF4005 DOMAIN-CONTAINING PROTEIN"/>
    <property type="match status" value="1"/>
</dbReference>
<evidence type="ECO:0000256" key="1">
    <source>
        <dbReference type="SAM" id="MobiDB-lite"/>
    </source>
</evidence>
<dbReference type="Gramene" id="ONK68441">
    <property type="protein sequence ID" value="ONK68441"/>
    <property type="gene ID" value="A4U43_C05F11560"/>
</dbReference>
<dbReference type="GO" id="GO:0055028">
    <property type="term" value="C:cortical microtubule"/>
    <property type="evidence" value="ECO:0007669"/>
    <property type="project" value="TreeGrafter"/>
</dbReference>
<dbReference type="EMBL" id="CM007385">
    <property type="protein sequence ID" value="ONK68441.1"/>
    <property type="molecule type" value="Genomic_DNA"/>
</dbReference>
<gene>
    <name evidence="2" type="ORF">A4U43_C05F11560</name>
</gene>
<dbReference type="Proteomes" id="UP000243459">
    <property type="component" value="Chromosome 5"/>
</dbReference>
<keyword evidence="3" id="KW-1185">Reference proteome</keyword>
<feature type="region of interest" description="Disordered" evidence="1">
    <location>
        <begin position="207"/>
        <end position="303"/>
    </location>
</feature>
<dbReference type="AlphaFoldDB" id="A0A5P1EVB8"/>
<feature type="region of interest" description="Disordered" evidence="1">
    <location>
        <begin position="1"/>
        <end position="108"/>
    </location>
</feature>
<name>A0A5P1EVB8_ASPOF</name>
<reference evidence="3" key="1">
    <citation type="journal article" date="2017" name="Nat. Commun.">
        <title>The asparagus genome sheds light on the origin and evolution of a young Y chromosome.</title>
        <authorList>
            <person name="Harkess A."/>
            <person name="Zhou J."/>
            <person name="Xu C."/>
            <person name="Bowers J.E."/>
            <person name="Van der Hulst R."/>
            <person name="Ayyampalayam S."/>
            <person name="Mercati F."/>
            <person name="Riccardi P."/>
            <person name="McKain M.R."/>
            <person name="Kakrana A."/>
            <person name="Tang H."/>
            <person name="Ray J."/>
            <person name="Groenendijk J."/>
            <person name="Arikit S."/>
            <person name="Mathioni S.M."/>
            <person name="Nakano M."/>
            <person name="Shan H."/>
            <person name="Telgmann-Rauber A."/>
            <person name="Kanno A."/>
            <person name="Yue Z."/>
            <person name="Chen H."/>
            <person name="Li W."/>
            <person name="Chen Y."/>
            <person name="Xu X."/>
            <person name="Zhang Y."/>
            <person name="Luo S."/>
            <person name="Chen H."/>
            <person name="Gao J."/>
            <person name="Mao Z."/>
            <person name="Pires J.C."/>
            <person name="Luo M."/>
            <person name="Kudrna D."/>
            <person name="Wing R.A."/>
            <person name="Meyers B.C."/>
            <person name="Yi K."/>
            <person name="Kong H."/>
            <person name="Lavrijsen P."/>
            <person name="Sunseri F."/>
            <person name="Falavigna A."/>
            <person name="Ye Y."/>
            <person name="Leebens-Mack J.H."/>
            <person name="Chen G."/>
        </authorList>
    </citation>
    <scope>NUCLEOTIDE SEQUENCE [LARGE SCALE GENOMIC DNA]</scope>
    <source>
        <strain evidence="3">cv. DH0086</strain>
    </source>
</reference>
<protein>
    <submittedName>
        <fullName evidence="2">Uncharacterized protein</fullName>
    </submittedName>
</protein>
<proteinExistence type="predicted"/>
<feature type="region of interest" description="Disordered" evidence="1">
    <location>
        <begin position="141"/>
        <end position="168"/>
    </location>
</feature>
<organism evidence="2 3">
    <name type="scientific">Asparagus officinalis</name>
    <name type="common">Garden asparagus</name>
    <dbReference type="NCBI Taxonomy" id="4686"/>
    <lineage>
        <taxon>Eukaryota</taxon>
        <taxon>Viridiplantae</taxon>
        <taxon>Streptophyta</taxon>
        <taxon>Embryophyta</taxon>
        <taxon>Tracheophyta</taxon>
        <taxon>Spermatophyta</taxon>
        <taxon>Magnoliopsida</taxon>
        <taxon>Liliopsida</taxon>
        <taxon>Asparagales</taxon>
        <taxon>Asparagaceae</taxon>
        <taxon>Asparagoideae</taxon>
        <taxon>Asparagus</taxon>
    </lineage>
</organism>
<feature type="compositionally biased region" description="Low complexity" evidence="1">
    <location>
        <begin position="11"/>
        <end position="37"/>
    </location>
</feature>
<dbReference type="PANTHER" id="PTHR31949">
    <property type="entry name" value="GASTRIC MUCIN-LIKE PROTEIN"/>
    <property type="match status" value="1"/>
</dbReference>
<feature type="compositionally biased region" description="Low complexity" evidence="1">
    <location>
        <begin position="253"/>
        <end position="266"/>
    </location>
</feature>
<feature type="compositionally biased region" description="Polar residues" evidence="1">
    <location>
        <begin position="267"/>
        <end position="276"/>
    </location>
</feature>
<feature type="compositionally biased region" description="Polar residues" evidence="1">
    <location>
        <begin position="141"/>
        <end position="153"/>
    </location>
</feature>
<dbReference type="GO" id="GO:0043622">
    <property type="term" value="P:cortical microtubule organization"/>
    <property type="evidence" value="ECO:0007669"/>
    <property type="project" value="TreeGrafter"/>
</dbReference>
<evidence type="ECO:0000313" key="3">
    <source>
        <dbReference type="Proteomes" id="UP000243459"/>
    </source>
</evidence>
<sequence>MEEAKAKQRTKSSSSRSTTSMRSDTSSQSSTPRASASVGARPTSSSQKTNTITTLKGLKSLNSRSNAGLTSNGGIITDFSKQNISRNTNTLTPKRKPTSRGVSPLSRPILPTAATMPEGFSKEAPQNLITSVTIFRGRATSATRGKPGSTTVEQKSENIKPAMRRQSCSPNVTRGRLMVANNSSNNSSGNGTMVIGSRIVEKMMNARDKDSLDKHQNQANEKTGNDKLMPKTMMDKVFKKQSDMSSKNPDGVKSSTNANSTASKTKLGNQTYQGLQERNFRVRAGNESKFPINKSTETRTRYK</sequence>
<accession>A0A5P1EVB8</accession>
<feature type="compositionally biased region" description="Basic and acidic residues" evidence="1">
    <location>
        <begin position="223"/>
        <end position="242"/>
    </location>
</feature>
<feature type="compositionally biased region" description="Polar residues" evidence="1">
    <location>
        <begin position="42"/>
        <end position="92"/>
    </location>
</feature>
<evidence type="ECO:0000313" key="2">
    <source>
        <dbReference type="EMBL" id="ONK68441.1"/>
    </source>
</evidence>